<organism evidence="2 3">
    <name type="scientific">Halanaerobium congolense</name>
    <dbReference type="NCBI Taxonomy" id="54121"/>
    <lineage>
        <taxon>Bacteria</taxon>
        <taxon>Bacillati</taxon>
        <taxon>Bacillota</taxon>
        <taxon>Clostridia</taxon>
        <taxon>Halanaerobiales</taxon>
        <taxon>Halanaerobiaceae</taxon>
        <taxon>Halanaerobium</taxon>
    </lineage>
</organism>
<name>A0A4R8GCN9_9FIRM</name>
<dbReference type="PANTHER" id="PTHR42957">
    <property type="entry name" value="HELICASE MJ1565-RELATED"/>
    <property type="match status" value="1"/>
</dbReference>
<sequence length="610" mass="70843">MKNIVLKIGTVVEVRGKKVITKVFNKKNTSHLLYDGEIIKNVSVGSYIKIKNGYTNIIGQIEGEYIKEDLKSNNQYGHKSDKINRYLEISIVGTLSNDNDFNHGISELPIVGNEVFILTRQELNAIFAFSSNNKNALKIGKIIGYDNYEINLDIDRLLASHIGIFGNTGSGKSNTLARIYTNLFEKHNNNESFNKSSEYLIFDFNGEFEESFTDNKKIYNLSTRNNNGDKYPLKKEFILDVEFWSIVTEATTKTQKPFIQRVISNIKRIDQQNRNFSDIFCKKIEDILKRLYESPEKYIQTKGVVFNLIENTFSDIVDKTSIKIRLNSIGYHMNSNKLYLPQRNDYFNNQEEFNQYIKQILDQLITENLNVNWTTDNIDYLDLLNNFLLLQYVDEYSKGYIYEEHIAPLIKRFDNRFKDIKKLFASKNVNDKNIKIISLFNVNIKMRKIIPLLISKQIYQEHKSNYKGDSSLNIIIDEAHNVLSYMSERESNIWKDYRLEVFEEIIKEGRKFGVFLTISSQRPSDISPTLVSQLHNYFIHRLVNNLDIQAIGKTISFLDSASYEMMPILPQGACILTGTAMNFPIVIQVDILDEKLQPKSQTIKLSELWE</sequence>
<dbReference type="Pfam" id="PF01935">
    <property type="entry name" value="DUF87"/>
    <property type="match status" value="1"/>
</dbReference>
<protein>
    <recommendedName>
        <fullName evidence="1">Helicase HerA central domain-containing protein</fullName>
    </recommendedName>
</protein>
<evidence type="ECO:0000313" key="3">
    <source>
        <dbReference type="Proteomes" id="UP000295472"/>
    </source>
</evidence>
<dbReference type="InterPro" id="IPR027417">
    <property type="entry name" value="P-loop_NTPase"/>
</dbReference>
<dbReference type="InterPro" id="IPR008571">
    <property type="entry name" value="HerA-like"/>
</dbReference>
<accession>A0A4R8GCN9</accession>
<dbReference type="Gene3D" id="3.40.50.300">
    <property type="entry name" value="P-loop containing nucleotide triphosphate hydrolases"/>
    <property type="match status" value="2"/>
</dbReference>
<comment type="caution">
    <text evidence="2">The sequence shown here is derived from an EMBL/GenBank/DDBJ whole genome shotgun (WGS) entry which is preliminary data.</text>
</comment>
<reference evidence="2 3" key="1">
    <citation type="submission" date="2019-03" db="EMBL/GenBank/DDBJ databases">
        <title>Subsurface microbial communities from deep shales in Ohio and West Virginia, USA.</title>
        <authorList>
            <person name="Wrighton K."/>
        </authorList>
    </citation>
    <scope>NUCLEOTIDE SEQUENCE [LARGE SCALE GENOMIC DNA]</scope>
    <source>
        <strain evidence="2 3">DSMZ 11287</strain>
    </source>
</reference>
<evidence type="ECO:0000313" key="2">
    <source>
        <dbReference type="EMBL" id="TDX35940.1"/>
    </source>
</evidence>
<feature type="domain" description="Helicase HerA central" evidence="1">
    <location>
        <begin position="138"/>
        <end position="319"/>
    </location>
</feature>
<proteinExistence type="predicted"/>
<dbReference type="RefSeq" id="WP_133506111.1">
    <property type="nucleotide sequence ID" value="NZ_SNXF01000046.1"/>
</dbReference>
<dbReference type="Proteomes" id="UP000295472">
    <property type="component" value="Unassembled WGS sequence"/>
</dbReference>
<dbReference type="PANTHER" id="PTHR42957:SF1">
    <property type="entry name" value="HELICASE MJ1565-RELATED"/>
    <property type="match status" value="1"/>
</dbReference>
<dbReference type="InterPro" id="IPR002789">
    <property type="entry name" value="HerA_central"/>
</dbReference>
<dbReference type="GeneID" id="57013976"/>
<evidence type="ECO:0000259" key="1">
    <source>
        <dbReference type="Pfam" id="PF01935"/>
    </source>
</evidence>
<dbReference type="EMBL" id="SOEF01000054">
    <property type="protein sequence ID" value="TDX35940.1"/>
    <property type="molecule type" value="Genomic_DNA"/>
</dbReference>
<dbReference type="AlphaFoldDB" id="A0A4R8GCN9"/>
<gene>
    <name evidence="2" type="ORF">C7954_1548</name>
</gene>
<dbReference type="SUPFAM" id="SSF52540">
    <property type="entry name" value="P-loop containing nucleoside triphosphate hydrolases"/>
    <property type="match status" value="1"/>
</dbReference>